<evidence type="ECO:0000256" key="1">
    <source>
        <dbReference type="SAM" id="Phobius"/>
    </source>
</evidence>
<evidence type="ECO:0000313" key="4">
    <source>
        <dbReference type="Proteomes" id="UP000066042"/>
    </source>
</evidence>
<name>A0A0S1XDI1_THEBA</name>
<dbReference type="Pfam" id="PF05763">
    <property type="entry name" value="DUF835"/>
    <property type="match status" value="1"/>
</dbReference>
<keyword evidence="1" id="KW-0472">Membrane</keyword>
<dbReference type="EMBL" id="CP013050">
    <property type="protein sequence ID" value="ALM75860.1"/>
    <property type="molecule type" value="Genomic_DNA"/>
</dbReference>
<feature type="transmembrane region" description="Helical" evidence="1">
    <location>
        <begin position="84"/>
        <end position="105"/>
    </location>
</feature>
<keyword evidence="1" id="KW-0812">Transmembrane</keyword>
<dbReference type="InterPro" id="IPR008553">
    <property type="entry name" value="DUF835"/>
</dbReference>
<dbReference type="Proteomes" id="UP000066042">
    <property type="component" value="Chromosome"/>
</dbReference>
<accession>A0A0S1XDI1</accession>
<dbReference type="AlphaFoldDB" id="A0A0S1XDI1"/>
<feature type="transmembrane region" description="Helical" evidence="1">
    <location>
        <begin position="14"/>
        <end position="31"/>
    </location>
</feature>
<gene>
    <name evidence="3" type="ORF">TBCH5v1_1956</name>
</gene>
<feature type="transmembrane region" description="Helical" evidence="1">
    <location>
        <begin position="43"/>
        <end position="64"/>
    </location>
</feature>
<feature type="domain" description="DUF835" evidence="2">
    <location>
        <begin position="138"/>
        <end position="265"/>
    </location>
</feature>
<dbReference type="PATRIC" id="fig|55802.8.peg.1937"/>
<protein>
    <recommendedName>
        <fullName evidence="2">DUF835 domain-containing protein</fullName>
    </recommendedName>
</protein>
<evidence type="ECO:0000259" key="2">
    <source>
        <dbReference type="Pfam" id="PF05763"/>
    </source>
</evidence>
<keyword evidence="1" id="KW-1133">Transmembrane helix</keyword>
<dbReference type="STRING" id="55802.TBCH5v1_1956"/>
<sequence>MIEIVNPPYFLRDLLILTMVGAIIIVLTRIKGSVRRNIASKEFITAFYLLVLAFVLIFLAQIIGVLVRASILFYNRYPYLDLRAVLLTGGALCLFVSSLMVYIPFAKGKYKVIKITTEPEANFKYGAYYGSPEECHTAFVQLAKKIKIPCIAIARDPPEVFRRKLGLKIIPVLWISKVEHEDAIHPTRLAYLLENLKSFLESADIDKAVLIDGIEYLILENGEKAVIKFLTKLKDIAILNRGIIIIPADKSAIGEKVYSLLTSEFNHVETLLAEIGGK</sequence>
<evidence type="ECO:0000313" key="3">
    <source>
        <dbReference type="EMBL" id="ALM75860.1"/>
    </source>
</evidence>
<dbReference type="RefSeq" id="WP_082585143.1">
    <property type="nucleotide sequence ID" value="NZ_CP013050.1"/>
</dbReference>
<dbReference type="GeneID" id="26137188"/>
<organism evidence="3 4">
    <name type="scientific">Thermococcus barophilus</name>
    <dbReference type="NCBI Taxonomy" id="55802"/>
    <lineage>
        <taxon>Archaea</taxon>
        <taxon>Methanobacteriati</taxon>
        <taxon>Methanobacteriota</taxon>
        <taxon>Thermococci</taxon>
        <taxon>Thermococcales</taxon>
        <taxon>Thermococcaceae</taxon>
        <taxon>Thermococcus</taxon>
    </lineage>
</organism>
<proteinExistence type="predicted"/>
<reference evidence="3 4" key="1">
    <citation type="journal article" date="2016" name="Genome Announc.">
        <title>Complete genome sequence of the hyperthermophilic and piezophilic archaeon Thermococcus barophilus Ch5, capable of growth at the expense of hydrogenogenesis from carbon monoxide and formate.</title>
        <authorList>
            <person name="Oger P."/>
            <person name="Sokolova T.G."/>
            <person name="Kozhevnikova D.A."/>
            <person name="Taranov E.A."/>
            <person name="Vannier P."/>
            <person name="Lee H.S."/>
            <person name="Kwon K.K."/>
            <person name="Kang S.G."/>
            <person name="Lee J.H."/>
            <person name="Bonch-Osmolovskaya E.A."/>
            <person name="Lebedinsky A.V."/>
        </authorList>
    </citation>
    <scope>NUCLEOTIDE SEQUENCE [LARGE SCALE GENOMIC DNA]</scope>
    <source>
        <strain evidence="4">Ch5</strain>
    </source>
</reference>